<name>A0A8H3YDC3_9TREE</name>
<dbReference type="GO" id="GO:0032007">
    <property type="term" value="P:negative regulation of TOR signaling"/>
    <property type="evidence" value="ECO:0007669"/>
    <property type="project" value="TreeGrafter"/>
</dbReference>
<dbReference type="PANTHER" id="PTHR15154">
    <property type="entry name" value="HAMARTIN"/>
    <property type="match status" value="1"/>
</dbReference>
<feature type="region of interest" description="Disordered" evidence="2">
    <location>
        <begin position="382"/>
        <end position="443"/>
    </location>
</feature>
<dbReference type="OrthoDB" id="28737at2759"/>
<protein>
    <submittedName>
        <fullName evidence="3">Uncharacterized protein</fullName>
    </submittedName>
</protein>
<dbReference type="Proteomes" id="UP000620104">
    <property type="component" value="Unassembled WGS sequence"/>
</dbReference>
<feature type="coiled-coil region" evidence="1">
    <location>
        <begin position="681"/>
        <end position="775"/>
    </location>
</feature>
<gene>
    <name evidence="3" type="ORF">NliqN6_0564</name>
</gene>
<feature type="compositionally biased region" description="Gly residues" evidence="2">
    <location>
        <begin position="433"/>
        <end position="443"/>
    </location>
</feature>
<reference evidence="3" key="1">
    <citation type="submission" date="2020-07" db="EMBL/GenBank/DDBJ databases">
        <title>Draft Genome Sequence of a Deep-Sea Yeast, Naganishia (Cryptococcus) liquefaciens strain N6.</title>
        <authorList>
            <person name="Han Y.W."/>
            <person name="Kajitani R."/>
            <person name="Morimoto H."/>
            <person name="Parhat M."/>
            <person name="Tsubouchi H."/>
            <person name="Bakenova O."/>
            <person name="Ogata M."/>
            <person name="Argunhan B."/>
            <person name="Aoki R."/>
            <person name="Kajiwara S."/>
            <person name="Itoh T."/>
            <person name="Iwasaki H."/>
        </authorList>
    </citation>
    <scope>NUCLEOTIDE SEQUENCE</scope>
    <source>
        <strain evidence="3">N6</strain>
    </source>
</reference>
<dbReference type="GO" id="GO:0051726">
    <property type="term" value="P:regulation of cell cycle"/>
    <property type="evidence" value="ECO:0007669"/>
    <property type="project" value="TreeGrafter"/>
</dbReference>
<dbReference type="CDD" id="cd22249">
    <property type="entry name" value="UDM1_RNF168_RNF169-like"/>
    <property type="match status" value="1"/>
</dbReference>
<sequence>MTTLTLRQLVARDHVPLPDDPALGDIPLAAATPHDFAQFAPHLELLFVGNPSLRITLVKHLAHILTARPDLSPALVSSSLWTRCIIRSMQLDTQPHLFAALLKLSAQVIPHAPAETCASVPVLGGVLVRAIVWRRRTQRRGIPRWGMTGVGADAARDMPENTVPGDTWDEGGFLNKAHRGSSGARMEFEDGVDRGNDDENDDGAVWRGEDPASGLAEVTAAPKPGLGWRAAAPTTNTTGMTTDTWAAPASIMSIDTASPATRAQDLPRALLLELYALWPANVIRLARDPATYLVEHAVESPYDVPWAEVWRKREVVDLLATALRGFLFNPAILLADAASEITDTLRFARTQTSESIAQGHALYLGNIMPSIDNAGGLLSSFAPGRGRQAEGNVPRDRMASPTDTALSSSGGSVQGRYHSDRKLAHHRSSAQQGGSGGGSGVGIGATTTAQATYISSQTAPINIRAMGIKGHHHHAGGETGTGGSAGETLQAEVDSLRREKEFLEIDLRHAKSLAGSYLQHVYRLHEKVIAVIADEAERQNIYNQLKEQTATIRHLREELRIQRAAADKAKESIAKMQTEQRETRQIQREEKRARALETSTTRAEIEDQSRILEAQKLELARVKEAHFKLNNRLREAEPKIKHIEDYEKEVDKLYHNQLLWDADIRKQKETESSLNKMTSAFKQMEIVLARHEKDKNSLQNQLSDQGNRMAQLQSEITRLTMQKDAPRDLPEEIASTIRQDAQMLQTKLQEARRRIDALEADKLELEARIEDLEYNAKTPASAQATLL</sequence>
<dbReference type="AlphaFoldDB" id="A0A8H3YDC3"/>
<feature type="coiled-coil region" evidence="1">
    <location>
        <begin position="486"/>
        <end position="513"/>
    </location>
</feature>
<dbReference type="GO" id="GO:0033596">
    <property type="term" value="C:TSC1-TSC2 complex"/>
    <property type="evidence" value="ECO:0007669"/>
    <property type="project" value="TreeGrafter"/>
</dbReference>
<proteinExistence type="predicted"/>
<feature type="coiled-coil region" evidence="1">
    <location>
        <begin position="538"/>
        <end position="625"/>
    </location>
</feature>
<evidence type="ECO:0000256" key="1">
    <source>
        <dbReference type="SAM" id="Coils"/>
    </source>
</evidence>
<evidence type="ECO:0000313" key="4">
    <source>
        <dbReference type="Proteomes" id="UP000620104"/>
    </source>
</evidence>
<feature type="region of interest" description="Disordered" evidence="2">
    <location>
        <begin position="184"/>
        <end position="212"/>
    </location>
</feature>
<feature type="compositionally biased region" description="Basic and acidic residues" evidence="2">
    <location>
        <begin position="186"/>
        <end position="197"/>
    </location>
</feature>
<organism evidence="3 4">
    <name type="scientific">Naganishia liquefaciens</name>
    <dbReference type="NCBI Taxonomy" id="104408"/>
    <lineage>
        <taxon>Eukaryota</taxon>
        <taxon>Fungi</taxon>
        <taxon>Dikarya</taxon>
        <taxon>Basidiomycota</taxon>
        <taxon>Agaricomycotina</taxon>
        <taxon>Tremellomycetes</taxon>
        <taxon>Filobasidiales</taxon>
        <taxon>Filobasidiaceae</taxon>
        <taxon>Naganishia</taxon>
    </lineage>
</organism>
<accession>A0A8H3YDC3</accession>
<feature type="compositionally biased region" description="Polar residues" evidence="2">
    <location>
        <begin position="401"/>
        <end position="411"/>
    </location>
</feature>
<dbReference type="EMBL" id="BLZA01000007">
    <property type="protein sequence ID" value="GHJ84162.1"/>
    <property type="molecule type" value="Genomic_DNA"/>
</dbReference>
<evidence type="ECO:0000313" key="3">
    <source>
        <dbReference type="EMBL" id="GHJ84162.1"/>
    </source>
</evidence>
<dbReference type="PANTHER" id="PTHR15154:SF2">
    <property type="entry name" value="HAMARTIN"/>
    <property type="match status" value="1"/>
</dbReference>
<comment type="caution">
    <text evidence="3">The sequence shown here is derived from an EMBL/GenBank/DDBJ whole genome shotgun (WGS) entry which is preliminary data.</text>
</comment>
<evidence type="ECO:0000256" key="2">
    <source>
        <dbReference type="SAM" id="MobiDB-lite"/>
    </source>
</evidence>
<keyword evidence="1" id="KW-0175">Coiled coil</keyword>
<dbReference type="InterPro" id="IPR007483">
    <property type="entry name" value="Hamartin"/>
</dbReference>
<keyword evidence="4" id="KW-1185">Reference proteome</keyword>